<evidence type="ECO:0000313" key="2">
    <source>
        <dbReference type="Proteomes" id="UP000268014"/>
    </source>
</evidence>
<protein>
    <submittedName>
        <fullName evidence="3">Secreted protein</fullName>
    </submittedName>
</protein>
<accession>A0A0N4WV94</accession>
<reference evidence="3" key="1">
    <citation type="submission" date="2017-02" db="UniProtKB">
        <authorList>
            <consortium name="WormBaseParasite"/>
        </authorList>
    </citation>
    <scope>IDENTIFICATION</scope>
</reference>
<evidence type="ECO:0000313" key="3">
    <source>
        <dbReference type="WBParaSite" id="HPLM_0001561401-mRNA-1"/>
    </source>
</evidence>
<gene>
    <name evidence="1" type="ORF">HPLM_LOCUS15606</name>
</gene>
<dbReference type="AlphaFoldDB" id="A0A0N4WV94"/>
<dbReference type="WBParaSite" id="HPLM_0001561401-mRNA-1">
    <property type="protein sequence ID" value="HPLM_0001561401-mRNA-1"/>
    <property type="gene ID" value="HPLM_0001561401"/>
</dbReference>
<evidence type="ECO:0000313" key="1">
    <source>
        <dbReference type="EMBL" id="VDO57217.1"/>
    </source>
</evidence>
<dbReference type="OrthoDB" id="10517972at2759"/>
<name>A0A0N4WV94_HAEPC</name>
<sequence>MRRTRDVVVVVVVVAAVVFGTILADDDVHHDEFLPRTTTTSANGDGDVVSVYRLLPRNHTQFDVIRRLFDNSTDLQVRASFVSFIF</sequence>
<dbReference type="Proteomes" id="UP000268014">
    <property type="component" value="Unassembled WGS sequence"/>
</dbReference>
<dbReference type="EMBL" id="UZAF01019050">
    <property type="protein sequence ID" value="VDO57217.1"/>
    <property type="molecule type" value="Genomic_DNA"/>
</dbReference>
<organism evidence="3">
    <name type="scientific">Haemonchus placei</name>
    <name type="common">Barber's pole worm</name>
    <dbReference type="NCBI Taxonomy" id="6290"/>
    <lineage>
        <taxon>Eukaryota</taxon>
        <taxon>Metazoa</taxon>
        <taxon>Ecdysozoa</taxon>
        <taxon>Nematoda</taxon>
        <taxon>Chromadorea</taxon>
        <taxon>Rhabditida</taxon>
        <taxon>Rhabditina</taxon>
        <taxon>Rhabditomorpha</taxon>
        <taxon>Strongyloidea</taxon>
        <taxon>Trichostrongylidae</taxon>
        <taxon>Haemonchus</taxon>
    </lineage>
</organism>
<proteinExistence type="predicted"/>
<reference evidence="1 2" key="2">
    <citation type="submission" date="2018-11" db="EMBL/GenBank/DDBJ databases">
        <authorList>
            <consortium name="Pathogen Informatics"/>
        </authorList>
    </citation>
    <scope>NUCLEOTIDE SEQUENCE [LARGE SCALE GENOMIC DNA]</scope>
    <source>
        <strain evidence="1 2">MHpl1</strain>
    </source>
</reference>
<keyword evidence="2" id="KW-1185">Reference proteome</keyword>
<dbReference type="OMA" id="DNSTHLQ"/>